<dbReference type="AlphaFoldDB" id="A0A7K1UFE1"/>
<evidence type="ECO:0000256" key="1">
    <source>
        <dbReference type="ARBA" id="ARBA00004651"/>
    </source>
</evidence>
<sequence length="188" mass="20789">MARTDFPESARVPNTGRPAAAGTQVDLGTPPPRPKETRRFYGTHAQIRSGLTFYRVMAIITGVFLLIMVAKILVSGSLFGWTFWEGYELYVGGTTVEGDTNTIGFYPADSLQDARSTSTMIAQAHGVAYIIYLVAGFRLWYMLRWGAGRLALIISGGLVPFFSFFVERRVSHLVRADLAQTPEAAPRY</sequence>
<evidence type="ECO:0000259" key="8">
    <source>
        <dbReference type="Pfam" id="PF12823"/>
    </source>
</evidence>
<comment type="subcellular location">
    <subcellularLocation>
        <location evidence="1">Cell membrane</location>
        <topology evidence="1">Multi-pass membrane protein</topology>
    </subcellularLocation>
</comment>
<dbReference type="Pfam" id="PF12823">
    <property type="entry name" value="DUF3817"/>
    <property type="match status" value="1"/>
</dbReference>
<comment type="caution">
    <text evidence="9">The sequence shown here is derived from an EMBL/GenBank/DDBJ whole genome shotgun (WGS) entry which is preliminary data.</text>
</comment>
<feature type="transmembrane region" description="Helical" evidence="7">
    <location>
        <begin position="120"/>
        <end position="141"/>
    </location>
</feature>
<keyword evidence="3 7" id="KW-0812">Transmembrane</keyword>
<feature type="transmembrane region" description="Helical" evidence="7">
    <location>
        <begin position="147"/>
        <end position="166"/>
    </location>
</feature>
<evidence type="ECO:0000256" key="2">
    <source>
        <dbReference type="ARBA" id="ARBA00022475"/>
    </source>
</evidence>
<evidence type="ECO:0000313" key="9">
    <source>
        <dbReference type="EMBL" id="MVT24801.1"/>
    </source>
</evidence>
<feature type="domain" description="DUF3817" evidence="8">
    <location>
        <begin position="51"/>
        <end position="171"/>
    </location>
</feature>
<feature type="transmembrane region" description="Helical" evidence="7">
    <location>
        <begin position="53"/>
        <end position="74"/>
    </location>
</feature>
<organism evidence="9 10">
    <name type="scientific">Nesterenkonia alkaliphila</name>
    <dbReference type="NCBI Taxonomy" id="1463631"/>
    <lineage>
        <taxon>Bacteria</taxon>
        <taxon>Bacillati</taxon>
        <taxon>Actinomycetota</taxon>
        <taxon>Actinomycetes</taxon>
        <taxon>Micrococcales</taxon>
        <taxon>Micrococcaceae</taxon>
        <taxon>Nesterenkonia</taxon>
    </lineage>
</organism>
<keyword evidence="10" id="KW-1185">Reference proteome</keyword>
<dbReference type="Proteomes" id="UP000460157">
    <property type="component" value="Unassembled WGS sequence"/>
</dbReference>
<dbReference type="EMBL" id="WRPM01000004">
    <property type="protein sequence ID" value="MVT24801.1"/>
    <property type="molecule type" value="Genomic_DNA"/>
</dbReference>
<dbReference type="NCBIfam" id="TIGR03954">
    <property type="entry name" value="integ_memb_HG"/>
    <property type="match status" value="1"/>
</dbReference>
<evidence type="ECO:0000256" key="5">
    <source>
        <dbReference type="ARBA" id="ARBA00023136"/>
    </source>
</evidence>
<name>A0A7K1UFE1_9MICC</name>
<evidence type="ECO:0000256" key="7">
    <source>
        <dbReference type="SAM" id="Phobius"/>
    </source>
</evidence>
<evidence type="ECO:0000256" key="6">
    <source>
        <dbReference type="SAM" id="MobiDB-lite"/>
    </source>
</evidence>
<keyword evidence="2" id="KW-1003">Cell membrane</keyword>
<proteinExistence type="predicted"/>
<dbReference type="GO" id="GO:0005886">
    <property type="term" value="C:plasma membrane"/>
    <property type="evidence" value="ECO:0007669"/>
    <property type="project" value="UniProtKB-SubCell"/>
</dbReference>
<dbReference type="PANTHER" id="PTHR40077:SF2">
    <property type="entry name" value="MEMBRANE PROTEIN"/>
    <property type="match status" value="1"/>
</dbReference>
<accession>A0A7K1UFE1</accession>
<keyword evidence="4 7" id="KW-1133">Transmembrane helix</keyword>
<protein>
    <submittedName>
        <fullName evidence="9">DUF3817 domain-containing protein</fullName>
    </submittedName>
</protein>
<feature type="region of interest" description="Disordered" evidence="6">
    <location>
        <begin position="1"/>
        <end position="38"/>
    </location>
</feature>
<dbReference type="InterPro" id="IPR023845">
    <property type="entry name" value="DUF3817_TM"/>
</dbReference>
<dbReference type="PANTHER" id="PTHR40077">
    <property type="entry name" value="MEMBRANE PROTEIN-RELATED"/>
    <property type="match status" value="1"/>
</dbReference>
<keyword evidence="5 7" id="KW-0472">Membrane</keyword>
<reference evidence="9 10" key="1">
    <citation type="submission" date="2019-12" db="EMBL/GenBank/DDBJ databases">
        <title>Nesterenkonia muleiensis sp. nov., a novel actinobacterium isolated from sap of Populus euphratica.</title>
        <authorList>
            <person name="Wang R."/>
        </authorList>
    </citation>
    <scope>NUCLEOTIDE SEQUENCE [LARGE SCALE GENOMIC DNA]</scope>
    <source>
        <strain evidence="9 10">F10</strain>
    </source>
</reference>
<dbReference type="OrthoDB" id="9342687at2"/>
<evidence type="ECO:0000256" key="4">
    <source>
        <dbReference type="ARBA" id="ARBA00022989"/>
    </source>
</evidence>
<evidence type="ECO:0000256" key="3">
    <source>
        <dbReference type="ARBA" id="ARBA00022692"/>
    </source>
</evidence>
<gene>
    <name evidence="9" type="ORF">GNZ21_00235</name>
</gene>
<evidence type="ECO:0000313" key="10">
    <source>
        <dbReference type="Proteomes" id="UP000460157"/>
    </source>
</evidence>